<protein>
    <submittedName>
        <fullName evidence="1">Uncharacterized protein</fullName>
    </submittedName>
</protein>
<reference evidence="1 2" key="1">
    <citation type="submission" date="2019-10" db="EMBL/GenBank/DDBJ databases">
        <authorList>
            <person name="Palmer J.M."/>
        </authorList>
    </citation>
    <scope>NUCLEOTIDE SEQUENCE [LARGE SCALE GENOMIC DNA]</scope>
    <source>
        <strain evidence="1 2">TWF694</strain>
    </source>
</reference>
<keyword evidence="2" id="KW-1185">Reference proteome</keyword>
<organism evidence="1 2">
    <name type="scientific">Orbilia ellipsospora</name>
    <dbReference type="NCBI Taxonomy" id="2528407"/>
    <lineage>
        <taxon>Eukaryota</taxon>
        <taxon>Fungi</taxon>
        <taxon>Dikarya</taxon>
        <taxon>Ascomycota</taxon>
        <taxon>Pezizomycotina</taxon>
        <taxon>Orbiliomycetes</taxon>
        <taxon>Orbiliales</taxon>
        <taxon>Orbiliaceae</taxon>
        <taxon>Orbilia</taxon>
    </lineage>
</organism>
<dbReference type="EMBL" id="JAVHJO010000012">
    <property type="protein sequence ID" value="KAK6531778.1"/>
    <property type="molecule type" value="Genomic_DNA"/>
</dbReference>
<proteinExistence type="predicted"/>
<name>A0AAV9X074_9PEZI</name>
<evidence type="ECO:0000313" key="1">
    <source>
        <dbReference type="EMBL" id="KAK6531778.1"/>
    </source>
</evidence>
<evidence type="ECO:0000313" key="2">
    <source>
        <dbReference type="Proteomes" id="UP001365542"/>
    </source>
</evidence>
<dbReference type="Proteomes" id="UP001365542">
    <property type="component" value="Unassembled WGS sequence"/>
</dbReference>
<comment type="caution">
    <text evidence="1">The sequence shown here is derived from an EMBL/GenBank/DDBJ whole genome shotgun (WGS) entry which is preliminary data.</text>
</comment>
<accession>A0AAV9X074</accession>
<gene>
    <name evidence="1" type="ORF">TWF694_002947</name>
</gene>
<sequence length="101" mass="11810">MGFRVGKIRWCSAIFTVTADKPRFDLTLDKSQHKPAEYRIHSYFTPWKTPQCALVPSSTLSPCISRRPGCILKLQNRIYPRKIREEAAKKPRNSFGEKYFF</sequence>
<dbReference type="AlphaFoldDB" id="A0AAV9X074"/>